<accession>A0A8R7PQG5</accession>
<dbReference type="Gramene" id="TuG1812G0300002078.01.T01">
    <property type="protein sequence ID" value="TuG1812G0300002078.01.T01.cds367724"/>
    <property type="gene ID" value="TuG1812G0300002078.01"/>
</dbReference>
<sequence length="31" mass="3476">MYTTFVVIYQGLHTIYCNRERLVGSGASQPA</sequence>
<protein>
    <submittedName>
        <fullName evidence="1">Uncharacterized protein</fullName>
    </submittedName>
</protein>
<dbReference type="AlphaFoldDB" id="A0A8R7PQG5"/>
<evidence type="ECO:0000313" key="1">
    <source>
        <dbReference type="EnsemblPlants" id="TuG1812G0300002078.01.T01.cds367724"/>
    </source>
</evidence>
<proteinExistence type="predicted"/>
<reference evidence="1" key="3">
    <citation type="submission" date="2022-06" db="UniProtKB">
        <authorList>
            <consortium name="EnsemblPlants"/>
        </authorList>
    </citation>
    <scope>IDENTIFICATION</scope>
</reference>
<name>A0A8R7PQG5_TRIUA</name>
<keyword evidence="2" id="KW-1185">Reference proteome</keyword>
<evidence type="ECO:0000313" key="2">
    <source>
        <dbReference type="Proteomes" id="UP000015106"/>
    </source>
</evidence>
<organism evidence="1 2">
    <name type="scientific">Triticum urartu</name>
    <name type="common">Red wild einkorn</name>
    <name type="synonym">Crithodium urartu</name>
    <dbReference type="NCBI Taxonomy" id="4572"/>
    <lineage>
        <taxon>Eukaryota</taxon>
        <taxon>Viridiplantae</taxon>
        <taxon>Streptophyta</taxon>
        <taxon>Embryophyta</taxon>
        <taxon>Tracheophyta</taxon>
        <taxon>Spermatophyta</taxon>
        <taxon>Magnoliopsida</taxon>
        <taxon>Liliopsida</taxon>
        <taxon>Poales</taxon>
        <taxon>Poaceae</taxon>
        <taxon>BOP clade</taxon>
        <taxon>Pooideae</taxon>
        <taxon>Triticodae</taxon>
        <taxon>Triticeae</taxon>
        <taxon>Triticinae</taxon>
        <taxon>Triticum</taxon>
    </lineage>
</organism>
<reference evidence="2" key="1">
    <citation type="journal article" date="2013" name="Nature">
        <title>Draft genome of the wheat A-genome progenitor Triticum urartu.</title>
        <authorList>
            <person name="Ling H.Q."/>
            <person name="Zhao S."/>
            <person name="Liu D."/>
            <person name="Wang J."/>
            <person name="Sun H."/>
            <person name="Zhang C."/>
            <person name="Fan H."/>
            <person name="Li D."/>
            <person name="Dong L."/>
            <person name="Tao Y."/>
            <person name="Gao C."/>
            <person name="Wu H."/>
            <person name="Li Y."/>
            <person name="Cui Y."/>
            <person name="Guo X."/>
            <person name="Zheng S."/>
            <person name="Wang B."/>
            <person name="Yu K."/>
            <person name="Liang Q."/>
            <person name="Yang W."/>
            <person name="Lou X."/>
            <person name="Chen J."/>
            <person name="Feng M."/>
            <person name="Jian J."/>
            <person name="Zhang X."/>
            <person name="Luo G."/>
            <person name="Jiang Y."/>
            <person name="Liu J."/>
            <person name="Wang Z."/>
            <person name="Sha Y."/>
            <person name="Zhang B."/>
            <person name="Wu H."/>
            <person name="Tang D."/>
            <person name="Shen Q."/>
            <person name="Xue P."/>
            <person name="Zou S."/>
            <person name="Wang X."/>
            <person name="Liu X."/>
            <person name="Wang F."/>
            <person name="Yang Y."/>
            <person name="An X."/>
            <person name="Dong Z."/>
            <person name="Zhang K."/>
            <person name="Zhang X."/>
            <person name="Luo M.C."/>
            <person name="Dvorak J."/>
            <person name="Tong Y."/>
            <person name="Wang J."/>
            <person name="Yang H."/>
            <person name="Li Z."/>
            <person name="Wang D."/>
            <person name="Zhang A."/>
            <person name="Wang J."/>
        </authorList>
    </citation>
    <scope>NUCLEOTIDE SEQUENCE</scope>
    <source>
        <strain evidence="2">cv. G1812</strain>
    </source>
</reference>
<dbReference type="EnsemblPlants" id="TuG1812G0300002078.01.T01">
    <property type="protein sequence ID" value="TuG1812G0300002078.01.T01.cds367724"/>
    <property type="gene ID" value="TuG1812G0300002078.01"/>
</dbReference>
<reference evidence="1" key="2">
    <citation type="submission" date="2018-03" db="EMBL/GenBank/DDBJ databases">
        <title>The Triticum urartu genome reveals the dynamic nature of wheat genome evolution.</title>
        <authorList>
            <person name="Ling H."/>
            <person name="Ma B."/>
            <person name="Shi X."/>
            <person name="Liu H."/>
            <person name="Dong L."/>
            <person name="Sun H."/>
            <person name="Cao Y."/>
            <person name="Gao Q."/>
            <person name="Zheng S."/>
            <person name="Li Y."/>
            <person name="Yu Y."/>
            <person name="Du H."/>
            <person name="Qi M."/>
            <person name="Li Y."/>
            <person name="Yu H."/>
            <person name="Cui Y."/>
            <person name="Wang N."/>
            <person name="Chen C."/>
            <person name="Wu H."/>
            <person name="Zhao Y."/>
            <person name="Zhang J."/>
            <person name="Li Y."/>
            <person name="Zhou W."/>
            <person name="Zhang B."/>
            <person name="Hu W."/>
            <person name="Eijk M."/>
            <person name="Tang J."/>
            <person name="Witsenboer H."/>
            <person name="Zhao S."/>
            <person name="Li Z."/>
            <person name="Zhang A."/>
            <person name="Wang D."/>
            <person name="Liang C."/>
        </authorList>
    </citation>
    <scope>NUCLEOTIDE SEQUENCE [LARGE SCALE GENOMIC DNA]</scope>
    <source>
        <strain evidence="1">cv. G1812</strain>
    </source>
</reference>
<dbReference type="Proteomes" id="UP000015106">
    <property type="component" value="Chromosome 3"/>
</dbReference>